<dbReference type="Proteomes" id="UP000094336">
    <property type="component" value="Unassembled WGS sequence"/>
</dbReference>
<evidence type="ECO:0000256" key="7">
    <source>
        <dbReference type="ARBA" id="ARBA00022989"/>
    </source>
</evidence>
<evidence type="ECO:0000256" key="5">
    <source>
        <dbReference type="ARBA" id="ARBA00022692"/>
    </source>
</evidence>
<evidence type="ECO:0000256" key="4">
    <source>
        <dbReference type="ARBA" id="ARBA00022679"/>
    </source>
</evidence>
<reference evidence="12" key="1">
    <citation type="submission" date="2016-05" db="EMBL/GenBank/DDBJ databases">
        <title>Comparative genomics of biotechnologically important yeasts.</title>
        <authorList>
            <consortium name="DOE Joint Genome Institute"/>
            <person name="Riley R."/>
            <person name="Haridas S."/>
            <person name="Wolfe K.H."/>
            <person name="Lopes M.R."/>
            <person name="Hittinger C.T."/>
            <person name="Goker M."/>
            <person name="Salamov A."/>
            <person name="Wisecaver J."/>
            <person name="Long T.M."/>
            <person name="Aerts A.L."/>
            <person name="Barry K."/>
            <person name="Choi C."/>
            <person name="Clum A."/>
            <person name="Coughlan A.Y."/>
            <person name="Deshpande S."/>
            <person name="Douglass A.P."/>
            <person name="Hanson S.J."/>
            <person name="Klenk H.-P."/>
            <person name="Labutti K."/>
            <person name="Lapidus A."/>
            <person name="Lindquist E."/>
            <person name="Lipzen A."/>
            <person name="Meier-Kolthoff J.P."/>
            <person name="Ohm R.A."/>
            <person name="Otillar R.P."/>
            <person name="Pangilinan J."/>
            <person name="Peng Y."/>
            <person name="Rokas A."/>
            <person name="Rosa C.A."/>
            <person name="Scheuner C."/>
            <person name="Sibirny A.A."/>
            <person name="Slot J.C."/>
            <person name="Stielow J.B."/>
            <person name="Sun H."/>
            <person name="Kurtzman C.P."/>
            <person name="Blackwell M."/>
            <person name="Grigoriev I.V."/>
            <person name="Jeffries T.W."/>
        </authorList>
    </citation>
    <scope>NUCLEOTIDE SEQUENCE [LARGE SCALE GENOMIC DNA]</scope>
    <source>
        <strain evidence="12">NRRL Y-12698</strain>
    </source>
</reference>
<evidence type="ECO:0000256" key="6">
    <source>
        <dbReference type="ARBA" id="ARBA00022968"/>
    </source>
</evidence>
<keyword evidence="6" id="KW-0735">Signal-anchor</keyword>
<evidence type="ECO:0000256" key="1">
    <source>
        <dbReference type="ARBA" id="ARBA00004606"/>
    </source>
</evidence>
<dbReference type="GO" id="GO:0000030">
    <property type="term" value="F:mannosyltransferase activity"/>
    <property type="evidence" value="ECO:0007669"/>
    <property type="project" value="InterPro"/>
</dbReference>
<keyword evidence="8 10" id="KW-0472">Membrane</keyword>
<dbReference type="Pfam" id="PF12141">
    <property type="entry name" value="BMT"/>
    <property type="match status" value="2"/>
</dbReference>
<evidence type="ECO:0000256" key="2">
    <source>
        <dbReference type="ARBA" id="ARBA00009486"/>
    </source>
</evidence>
<evidence type="ECO:0000313" key="11">
    <source>
        <dbReference type="EMBL" id="ODQ81270.1"/>
    </source>
</evidence>
<protein>
    <submittedName>
        <fullName evidence="11">Glycosyltransferase family 91 protein</fullName>
    </submittedName>
</protein>
<keyword evidence="3" id="KW-0328">Glycosyltransferase</keyword>
<dbReference type="RefSeq" id="XP_018986598.1">
    <property type="nucleotide sequence ID" value="XM_019130382.1"/>
</dbReference>
<evidence type="ECO:0000256" key="10">
    <source>
        <dbReference type="SAM" id="Phobius"/>
    </source>
</evidence>
<dbReference type="OrthoDB" id="3631276at2759"/>
<dbReference type="GO" id="GO:0071555">
    <property type="term" value="P:cell wall organization"/>
    <property type="evidence" value="ECO:0007669"/>
    <property type="project" value="UniProtKB-KW"/>
</dbReference>
<keyword evidence="4 11" id="KW-0808">Transferase</keyword>
<dbReference type="AlphaFoldDB" id="A0A1E3QUC2"/>
<accession>A0A1E3QUC2</accession>
<comment type="subcellular location">
    <subcellularLocation>
        <location evidence="1">Membrane</location>
        <topology evidence="1">Single-pass type II membrane protein</topology>
    </subcellularLocation>
</comment>
<dbReference type="STRING" id="984486.A0A1E3QUC2"/>
<evidence type="ECO:0000256" key="9">
    <source>
        <dbReference type="ARBA" id="ARBA00023316"/>
    </source>
</evidence>
<evidence type="ECO:0000313" key="12">
    <source>
        <dbReference type="Proteomes" id="UP000094336"/>
    </source>
</evidence>
<dbReference type="GeneID" id="30148235"/>
<keyword evidence="12" id="KW-1185">Reference proteome</keyword>
<dbReference type="InterPro" id="IPR021988">
    <property type="entry name" value="BMT1"/>
</dbReference>
<name>A0A1E3QUC2_9ASCO</name>
<proteinExistence type="inferred from homology"/>
<dbReference type="GO" id="GO:0016020">
    <property type="term" value="C:membrane"/>
    <property type="evidence" value="ECO:0007669"/>
    <property type="project" value="UniProtKB-SubCell"/>
</dbReference>
<evidence type="ECO:0000256" key="8">
    <source>
        <dbReference type="ARBA" id="ARBA00023136"/>
    </source>
</evidence>
<evidence type="ECO:0000256" key="3">
    <source>
        <dbReference type="ARBA" id="ARBA00022676"/>
    </source>
</evidence>
<gene>
    <name evidence="11" type="ORF">BABINDRAFT_165962</name>
</gene>
<keyword evidence="9" id="KW-0961">Cell wall biogenesis/degradation</keyword>
<keyword evidence="5 10" id="KW-0812">Transmembrane</keyword>
<dbReference type="EMBL" id="KV454428">
    <property type="protein sequence ID" value="ODQ81270.1"/>
    <property type="molecule type" value="Genomic_DNA"/>
</dbReference>
<keyword evidence="7 10" id="KW-1133">Transmembrane helix</keyword>
<organism evidence="11 12">
    <name type="scientific">Babjeviella inositovora NRRL Y-12698</name>
    <dbReference type="NCBI Taxonomy" id="984486"/>
    <lineage>
        <taxon>Eukaryota</taxon>
        <taxon>Fungi</taxon>
        <taxon>Dikarya</taxon>
        <taxon>Ascomycota</taxon>
        <taxon>Saccharomycotina</taxon>
        <taxon>Pichiomycetes</taxon>
        <taxon>Serinales incertae sedis</taxon>
        <taxon>Babjeviella</taxon>
    </lineage>
</organism>
<comment type="similarity">
    <text evidence="2">Belongs to the BMT family.</text>
</comment>
<feature type="transmembrane region" description="Helical" evidence="10">
    <location>
        <begin position="7"/>
        <end position="25"/>
    </location>
</feature>
<sequence>MKALPKPILVVAVASFAICFVMYHLTFMELGTIVKQTPLSSHHAGHYTESPSWLWRPLPEERKTSPVGQYILNAKYKPLSFNSFTGNTSYASSEDEFAEKNSCEPFLVQANISVTKAETLRLSFAQIEKAVLKTKYKDIIKYPDEDNNPAERLKKHWHYFSGASVWLQDYGVHYYTTRVIFSPNGGGKHDGSISFVYNQVFDASWREITDGELELPEHIWKDVPGARKTLNFPLVVPVPIVYDKGKMYMGPEDPRILTRRNPSGFDEPMIVFNMMVWGEDTKRGMHAYFPFTDTLVKFVVTGFDRLEKEKNWTPFFNPQEPHDATVEFIYNVNPLEILRCDLVHGWCHFIHGMGKLDEMLVLDISSLKEIPVSKMRGGTTLWPLPAVLQTKLPANKRLWVGFARAHLQNCGCGGDTYRPNFLVMQHNTVTGEYEILINGEFLNLNMAVSPWNPGSEDLCSGISVLIPNGISYWHVQESKDGYNDYMGLTLSSADENVQILHIRGLLDHIASIPGLFDKAEGKIEERAEKPAPKYSNGVSCALEYSRKVCKEYGKHQKEIKDAKEKL</sequence>